<evidence type="ECO:0000259" key="2">
    <source>
        <dbReference type="PROSITE" id="PS50930"/>
    </source>
</evidence>
<accession>A0AAE3XJZ7</accession>
<dbReference type="RefSeq" id="WP_309937374.1">
    <property type="nucleotide sequence ID" value="NZ_AP025305.1"/>
</dbReference>
<evidence type="ECO:0000313" key="4">
    <source>
        <dbReference type="Proteomes" id="UP001185092"/>
    </source>
</evidence>
<proteinExistence type="predicted"/>
<dbReference type="EMBL" id="JAVDQD010000001">
    <property type="protein sequence ID" value="MDR6237905.1"/>
    <property type="molecule type" value="Genomic_DNA"/>
</dbReference>
<dbReference type="SMART" id="SM00850">
    <property type="entry name" value="LytTR"/>
    <property type="match status" value="1"/>
</dbReference>
<sequence>MQHFKASLALGIIVFLILYLFQPFGTYGYIMDYKTLFLLGYGIICSSVYFGYYFLAMKLAPSWFDSAKWNLAREMITLAPFMILVSQACLYYHYYYIGGYKINLFQNLYFLKISFMVSIIPFSIILYLKWLKSNIGSIRKNQKSTESNETQNVEKTTQAENLLTFESNNKKEKAVVIPESNLLFIKSSGNYIEINEIGLGKPHLIRNSLSKMESILDENTFVKAHRSYIINLHFIEDVVLRDSSYFAQLKNNYGQIPLSRTKVKEIRELLELA</sequence>
<name>A0AAE3XJZ7_9BACT</name>
<keyword evidence="1" id="KW-1133">Transmembrane helix</keyword>
<feature type="transmembrane region" description="Helical" evidence="1">
    <location>
        <begin position="7"/>
        <end position="30"/>
    </location>
</feature>
<dbReference type="PANTHER" id="PTHR37299">
    <property type="entry name" value="TRANSCRIPTIONAL REGULATOR-RELATED"/>
    <property type="match status" value="1"/>
</dbReference>
<reference evidence="3" key="1">
    <citation type="submission" date="2023-07" db="EMBL/GenBank/DDBJ databases">
        <title>Genomic Encyclopedia of Type Strains, Phase IV (KMG-IV): sequencing the most valuable type-strain genomes for metagenomic binning, comparative biology and taxonomic classification.</title>
        <authorList>
            <person name="Goeker M."/>
        </authorList>
    </citation>
    <scope>NUCLEOTIDE SEQUENCE</scope>
    <source>
        <strain evidence="3">DSM 26174</strain>
    </source>
</reference>
<evidence type="ECO:0000256" key="1">
    <source>
        <dbReference type="SAM" id="Phobius"/>
    </source>
</evidence>
<dbReference type="InterPro" id="IPR046947">
    <property type="entry name" value="LytR-like"/>
</dbReference>
<dbReference type="Proteomes" id="UP001185092">
    <property type="component" value="Unassembled WGS sequence"/>
</dbReference>
<organism evidence="3 4">
    <name type="scientific">Aureibacter tunicatorum</name>
    <dbReference type="NCBI Taxonomy" id="866807"/>
    <lineage>
        <taxon>Bacteria</taxon>
        <taxon>Pseudomonadati</taxon>
        <taxon>Bacteroidota</taxon>
        <taxon>Cytophagia</taxon>
        <taxon>Cytophagales</taxon>
        <taxon>Persicobacteraceae</taxon>
        <taxon>Aureibacter</taxon>
    </lineage>
</organism>
<keyword evidence="1" id="KW-0812">Transmembrane</keyword>
<protein>
    <recommendedName>
        <fullName evidence="2">HTH LytTR-type domain-containing protein</fullName>
    </recommendedName>
</protein>
<dbReference type="GO" id="GO:0000156">
    <property type="term" value="F:phosphorelay response regulator activity"/>
    <property type="evidence" value="ECO:0007669"/>
    <property type="project" value="InterPro"/>
</dbReference>
<keyword evidence="1" id="KW-0472">Membrane</keyword>
<dbReference type="InterPro" id="IPR007492">
    <property type="entry name" value="LytTR_DNA-bd_dom"/>
</dbReference>
<dbReference type="AlphaFoldDB" id="A0AAE3XJZ7"/>
<feature type="transmembrane region" description="Helical" evidence="1">
    <location>
        <begin position="76"/>
        <end position="97"/>
    </location>
</feature>
<keyword evidence="4" id="KW-1185">Reference proteome</keyword>
<feature type="transmembrane region" description="Helical" evidence="1">
    <location>
        <begin position="109"/>
        <end position="130"/>
    </location>
</feature>
<dbReference type="PANTHER" id="PTHR37299:SF1">
    <property type="entry name" value="STAGE 0 SPORULATION PROTEIN A HOMOLOG"/>
    <property type="match status" value="1"/>
</dbReference>
<dbReference type="Pfam" id="PF04397">
    <property type="entry name" value="LytTR"/>
    <property type="match status" value="1"/>
</dbReference>
<feature type="domain" description="HTH LytTR-type" evidence="2">
    <location>
        <begin position="169"/>
        <end position="272"/>
    </location>
</feature>
<evidence type="ECO:0000313" key="3">
    <source>
        <dbReference type="EMBL" id="MDR6237905.1"/>
    </source>
</evidence>
<feature type="transmembrane region" description="Helical" evidence="1">
    <location>
        <begin position="36"/>
        <end position="55"/>
    </location>
</feature>
<dbReference type="Gene3D" id="2.40.50.1020">
    <property type="entry name" value="LytTr DNA-binding domain"/>
    <property type="match status" value="1"/>
</dbReference>
<comment type="caution">
    <text evidence="3">The sequence shown here is derived from an EMBL/GenBank/DDBJ whole genome shotgun (WGS) entry which is preliminary data.</text>
</comment>
<gene>
    <name evidence="3" type="ORF">HNQ88_000881</name>
</gene>
<dbReference type="PROSITE" id="PS50930">
    <property type="entry name" value="HTH_LYTTR"/>
    <property type="match status" value="1"/>
</dbReference>
<dbReference type="GO" id="GO:0003677">
    <property type="term" value="F:DNA binding"/>
    <property type="evidence" value="ECO:0007669"/>
    <property type="project" value="InterPro"/>
</dbReference>